<protein>
    <recommendedName>
        <fullName evidence="4">Deacetylase sirtuin-type domain-containing protein</fullName>
    </recommendedName>
</protein>
<keyword evidence="3" id="KW-0732">Signal</keyword>
<evidence type="ECO:0000256" key="1">
    <source>
        <dbReference type="ARBA" id="ARBA00023027"/>
    </source>
</evidence>
<evidence type="ECO:0000313" key="5">
    <source>
        <dbReference type="EMBL" id="KAF0732274.1"/>
    </source>
</evidence>
<dbReference type="Proteomes" id="UP000481153">
    <property type="component" value="Unassembled WGS sequence"/>
</dbReference>
<dbReference type="AlphaFoldDB" id="A0A6G0WXL1"/>
<evidence type="ECO:0000256" key="2">
    <source>
        <dbReference type="PROSITE-ProRule" id="PRU00236"/>
    </source>
</evidence>
<dbReference type="InterPro" id="IPR026590">
    <property type="entry name" value="Ssirtuin_cat_dom"/>
</dbReference>
<feature type="signal peptide" evidence="3">
    <location>
        <begin position="1"/>
        <end position="22"/>
    </location>
</feature>
<evidence type="ECO:0000259" key="4">
    <source>
        <dbReference type="PROSITE" id="PS50305"/>
    </source>
</evidence>
<sequence>MDTIHAAAEKILLADILVVALGAGFSADSGLPVYKDVATVDAYIDLGLDYQDLCDPYWVHEDWSLFLGFWGDSFNMYNDAAPHEGYEILKQWKERLAVDPVLQSLVDSKVVTSDPFFVFTSNVDAHCRREFAPNEL</sequence>
<dbReference type="SUPFAM" id="SSF52467">
    <property type="entry name" value="DHS-like NAD/FAD-binding domain"/>
    <property type="match status" value="1"/>
</dbReference>
<reference evidence="5 6" key="1">
    <citation type="submission" date="2019-07" db="EMBL/GenBank/DDBJ databases">
        <title>Genomics analysis of Aphanomyces spp. identifies a new class of oomycete effector associated with host adaptation.</title>
        <authorList>
            <person name="Gaulin E."/>
        </authorList>
    </citation>
    <scope>NUCLEOTIDE SEQUENCE [LARGE SCALE GENOMIC DNA]</scope>
    <source>
        <strain evidence="5 6">ATCC 201684</strain>
    </source>
</reference>
<dbReference type="Gene3D" id="3.40.50.1220">
    <property type="entry name" value="TPP-binding domain"/>
    <property type="match status" value="1"/>
</dbReference>
<evidence type="ECO:0000313" key="6">
    <source>
        <dbReference type="Proteomes" id="UP000481153"/>
    </source>
</evidence>
<dbReference type="InterPro" id="IPR029035">
    <property type="entry name" value="DHS-like_NAD/FAD-binding_dom"/>
</dbReference>
<proteinExistence type="predicted"/>
<dbReference type="VEuPathDB" id="FungiDB:AeMF1_000327"/>
<organism evidence="5 6">
    <name type="scientific">Aphanomyces euteiches</name>
    <dbReference type="NCBI Taxonomy" id="100861"/>
    <lineage>
        <taxon>Eukaryota</taxon>
        <taxon>Sar</taxon>
        <taxon>Stramenopiles</taxon>
        <taxon>Oomycota</taxon>
        <taxon>Saprolegniomycetes</taxon>
        <taxon>Saprolegniales</taxon>
        <taxon>Verrucalvaceae</taxon>
        <taxon>Aphanomyces</taxon>
    </lineage>
</organism>
<dbReference type="EMBL" id="VJMJ01000135">
    <property type="protein sequence ID" value="KAF0732274.1"/>
    <property type="molecule type" value="Genomic_DNA"/>
</dbReference>
<accession>A0A6G0WXL1</accession>
<keyword evidence="1" id="KW-0520">NAD</keyword>
<evidence type="ECO:0000256" key="3">
    <source>
        <dbReference type="SAM" id="SignalP"/>
    </source>
</evidence>
<comment type="caution">
    <text evidence="2">Lacks conserved residue(s) required for the propagation of feature annotation.</text>
</comment>
<name>A0A6G0WXL1_9STRA</name>
<comment type="caution">
    <text evidence="5">The sequence shown here is derived from an EMBL/GenBank/DDBJ whole genome shotgun (WGS) entry which is preliminary data.</text>
</comment>
<dbReference type="PANTHER" id="PTHR48252:SF77">
    <property type="entry name" value="HISTONE DEACETYLASE DOMAIN-CONTAINING PROTEIN"/>
    <property type="match status" value="1"/>
</dbReference>
<keyword evidence="6" id="KW-1185">Reference proteome</keyword>
<dbReference type="PROSITE" id="PS50305">
    <property type="entry name" value="SIRTUIN"/>
    <property type="match status" value="1"/>
</dbReference>
<feature type="domain" description="Deacetylase sirtuin-type" evidence="4">
    <location>
        <begin position="1"/>
        <end position="136"/>
    </location>
</feature>
<dbReference type="PANTHER" id="PTHR48252">
    <property type="entry name" value="HISTONE DEACETYLASE 2-RELATED"/>
    <property type="match status" value="1"/>
</dbReference>
<gene>
    <name evidence="5" type="ORF">Ae201684_010565</name>
</gene>
<feature type="chain" id="PRO_5026018411" description="Deacetylase sirtuin-type domain-containing protein" evidence="3">
    <location>
        <begin position="23"/>
        <end position="136"/>
    </location>
</feature>